<name>A0ABU3JHT1_9ACTN</name>
<accession>A0ABU3JHT1</accession>
<dbReference type="EMBL" id="JASKMB010000057">
    <property type="protein sequence ID" value="MDT6974613.1"/>
    <property type="molecule type" value="Genomic_DNA"/>
</dbReference>
<proteinExistence type="predicted"/>
<organism evidence="2 3">
    <name type="scientific">Streptomyces thermocarboxydus</name>
    <dbReference type="NCBI Taxonomy" id="59299"/>
    <lineage>
        <taxon>Bacteria</taxon>
        <taxon>Bacillati</taxon>
        <taxon>Actinomycetota</taxon>
        <taxon>Actinomycetes</taxon>
        <taxon>Kitasatosporales</taxon>
        <taxon>Streptomycetaceae</taxon>
        <taxon>Streptomyces</taxon>
    </lineage>
</organism>
<keyword evidence="3" id="KW-1185">Reference proteome</keyword>
<dbReference type="RefSeq" id="WP_346083108.1">
    <property type="nucleotide sequence ID" value="NZ_BAAAGV010000016.1"/>
</dbReference>
<evidence type="ECO:0000256" key="1">
    <source>
        <dbReference type="SAM" id="MobiDB-lite"/>
    </source>
</evidence>
<evidence type="ECO:0000313" key="3">
    <source>
        <dbReference type="Proteomes" id="UP001257895"/>
    </source>
</evidence>
<evidence type="ECO:0000313" key="2">
    <source>
        <dbReference type="EMBL" id="MDT6974613.1"/>
    </source>
</evidence>
<dbReference type="Proteomes" id="UP001257895">
    <property type="component" value="Unassembled WGS sequence"/>
</dbReference>
<protein>
    <submittedName>
        <fullName evidence="2">Uncharacterized protein</fullName>
    </submittedName>
</protein>
<feature type="region of interest" description="Disordered" evidence="1">
    <location>
        <begin position="148"/>
        <end position="168"/>
    </location>
</feature>
<gene>
    <name evidence="2" type="ORF">QNO05_32830</name>
</gene>
<reference evidence="2 3" key="1">
    <citation type="submission" date="2023-05" db="EMBL/GenBank/DDBJ databases">
        <title>Streptomyces fuscus sp. nov., a brown-black pigment producing actinomyces isolated from dry sand of Sea duck farm.</title>
        <authorList>
            <person name="Xie J."/>
            <person name="Shen N."/>
        </authorList>
    </citation>
    <scope>NUCLEOTIDE SEQUENCE [LARGE SCALE GENOMIC DNA]</scope>
    <source>
        <strain evidence="2 3">CGMCC 4.1883</strain>
    </source>
</reference>
<comment type="caution">
    <text evidence="2">The sequence shown here is derived from an EMBL/GenBank/DDBJ whole genome shotgun (WGS) entry which is preliminary data.</text>
</comment>
<sequence>MFQLQPQLYAAVQPHAAQEAVGQADLSVAVSAQRALQGEQPGRGGGETRQCCGEVGEHFAYALLLCRAEWRCDARRARRTGVRLGAVGTEQGGRHDGGAAHRRRAGGAGIGQPPGTAAAVARQGEQNGPRAAAVAGVPVAAQRPALAGAQMPGQRVGAGMAGQMSEGG</sequence>
<feature type="region of interest" description="Disordered" evidence="1">
    <location>
        <begin position="87"/>
        <end position="126"/>
    </location>
</feature>